<dbReference type="SUPFAM" id="SSF50998">
    <property type="entry name" value="Quinoprotein alcohol dehydrogenase-like"/>
    <property type="match status" value="1"/>
</dbReference>
<name>A0AAD5V1R8_9APHY</name>
<proteinExistence type="predicted"/>
<gene>
    <name evidence="1" type="ORF">NLI96_g6157</name>
</gene>
<comment type="caution">
    <text evidence="1">The sequence shown here is derived from an EMBL/GenBank/DDBJ whole genome shotgun (WGS) entry which is preliminary data.</text>
</comment>
<dbReference type="AlphaFoldDB" id="A0AAD5V1R8"/>
<keyword evidence="2" id="KW-1185">Reference proteome</keyword>
<protein>
    <submittedName>
        <fullName evidence="1">Uncharacterized protein</fullName>
    </submittedName>
</protein>
<evidence type="ECO:0000313" key="2">
    <source>
        <dbReference type="Proteomes" id="UP001212997"/>
    </source>
</evidence>
<evidence type="ECO:0000313" key="1">
    <source>
        <dbReference type="EMBL" id="KAJ3483675.1"/>
    </source>
</evidence>
<dbReference type="EMBL" id="JANAWD010000219">
    <property type="protein sequence ID" value="KAJ3483675.1"/>
    <property type="molecule type" value="Genomic_DNA"/>
</dbReference>
<dbReference type="Proteomes" id="UP001212997">
    <property type="component" value="Unassembled WGS sequence"/>
</dbReference>
<reference evidence="1" key="1">
    <citation type="submission" date="2022-07" db="EMBL/GenBank/DDBJ databases">
        <title>Genome Sequence of Physisporinus lineatus.</title>
        <authorList>
            <person name="Buettner E."/>
        </authorList>
    </citation>
    <scope>NUCLEOTIDE SEQUENCE</scope>
    <source>
        <strain evidence="1">VT162</strain>
    </source>
</reference>
<sequence>MSFHPSVNNPTLGMTTLAEFPGTGHSLGLFGTKFVGWDNMHNIQVLDAETGDLLYVLHAPNPHNDLTWSADEYRPMGVIVMEQFILAFCQRWIHLYILPSPEGKDQALGNGTSRQALDLDPAAGFKWQWRIDSLVVSHQGHGDPDTRQDTPLDPINIFIRFDTWYPWPVNILHHFVLPPNPSFDPSVFSQISHHHSLPSLENIPYLFTAASTLFGPYMTTSVASPMRLFTPSDMVLGKYGTALWIDAQTDFSSPSQAGDHGQRIAGKMLSATNLRNHHLNLSDPMPHRRGDDQVSPGYIDFQPGAHLAQGESVHSIGPQDENSIMVFEVRENCDGWNRLALDEEEGRIAVGSVDGTINVFDYAPLHHKPGQSTPSTAQ</sequence>
<organism evidence="1 2">
    <name type="scientific">Meripilus lineatus</name>
    <dbReference type="NCBI Taxonomy" id="2056292"/>
    <lineage>
        <taxon>Eukaryota</taxon>
        <taxon>Fungi</taxon>
        <taxon>Dikarya</taxon>
        <taxon>Basidiomycota</taxon>
        <taxon>Agaricomycotina</taxon>
        <taxon>Agaricomycetes</taxon>
        <taxon>Polyporales</taxon>
        <taxon>Meripilaceae</taxon>
        <taxon>Meripilus</taxon>
    </lineage>
</organism>
<dbReference type="InterPro" id="IPR011047">
    <property type="entry name" value="Quinoprotein_ADH-like_sf"/>
</dbReference>
<accession>A0AAD5V1R8</accession>